<evidence type="ECO:0000256" key="1">
    <source>
        <dbReference type="SAM" id="SignalP"/>
    </source>
</evidence>
<sequence>MGFHSSCILVLFSLELLSSMAEVTISRDVSIGSESPEESGWSWMNSAKTLHDIRMVAHPENPCKSLPARPGTERTHAAAAYCKNAHAGFLHHLDLSFRLRCPGSALESAPEVACSPRDKKRYSNYRCTIGVRSGLFRRYCRGQSFKRVELEKCVQGWDKLIRP</sequence>
<proteinExistence type="predicted"/>
<protein>
    <recommendedName>
        <fullName evidence="4">Secreted protein</fullName>
    </recommendedName>
</protein>
<feature type="chain" id="PRO_5040437547" description="Secreted protein" evidence="1">
    <location>
        <begin position="22"/>
        <end position="163"/>
    </location>
</feature>
<name>A0A9N9ZWJ4_BEMTA</name>
<keyword evidence="1" id="KW-0732">Signal</keyword>
<dbReference type="EMBL" id="OU963862">
    <property type="protein sequence ID" value="CAH0380839.1"/>
    <property type="molecule type" value="Genomic_DNA"/>
</dbReference>
<evidence type="ECO:0008006" key="4">
    <source>
        <dbReference type="Google" id="ProtNLM"/>
    </source>
</evidence>
<evidence type="ECO:0000313" key="2">
    <source>
        <dbReference type="EMBL" id="CAH0380839.1"/>
    </source>
</evidence>
<dbReference type="AlphaFoldDB" id="A0A9N9ZWJ4"/>
<accession>A0A9N9ZWJ4</accession>
<organism evidence="2 3">
    <name type="scientific">Bemisia tabaci</name>
    <name type="common">Sweetpotato whitefly</name>
    <name type="synonym">Aleurodes tabaci</name>
    <dbReference type="NCBI Taxonomy" id="7038"/>
    <lineage>
        <taxon>Eukaryota</taxon>
        <taxon>Metazoa</taxon>
        <taxon>Ecdysozoa</taxon>
        <taxon>Arthropoda</taxon>
        <taxon>Hexapoda</taxon>
        <taxon>Insecta</taxon>
        <taxon>Pterygota</taxon>
        <taxon>Neoptera</taxon>
        <taxon>Paraneoptera</taxon>
        <taxon>Hemiptera</taxon>
        <taxon>Sternorrhyncha</taxon>
        <taxon>Aleyrodoidea</taxon>
        <taxon>Aleyrodidae</taxon>
        <taxon>Aleyrodinae</taxon>
        <taxon>Bemisia</taxon>
    </lineage>
</organism>
<gene>
    <name evidence="2" type="ORF">BEMITA_LOCUS549</name>
</gene>
<feature type="signal peptide" evidence="1">
    <location>
        <begin position="1"/>
        <end position="21"/>
    </location>
</feature>
<dbReference type="Proteomes" id="UP001152759">
    <property type="component" value="Chromosome 1"/>
</dbReference>
<reference evidence="2" key="1">
    <citation type="submission" date="2021-12" db="EMBL/GenBank/DDBJ databases">
        <authorList>
            <person name="King R."/>
        </authorList>
    </citation>
    <scope>NUCLEOTIDE SEQUENCE</scope>
</reference>
<keyword evidence="3" id="KW-1185">Reference proteome</keyword>
<evidence type="ECO:0000313" key="3">
    <source>
        <dbReference type="Proteomes" id="UP001152759"/>
    </source>
</evidence>